<keyword evidence="5" id="KW-1185">Reference proteome</keyword>
<dbReference type="Gene3D" id="2.40.30.170">
    <property type="match status" value="1"/>
</dbReference>
<feature type="coiled-coil region" evidence="2">
    <location>
        <begin position="114"/>
        <end position="148"/>
    </location>
</feature>
<evidence type="ECO:0000313" key="5">
    <source>
        <dbReference type="Proteomes" id="UP000037943"/>
    </source>
</evidence>
<organism evidence="4 5">
    <name type="scientific">Pseudomonas amygdali pv. lachrymans</name>
    <name type="common">Pseudomonas syringae pv. lachrymans</name>
    <dbReference type="NCBI Taxonomy" id="53707"/>
    <lineage>
        <taxon>Bacteria</taxon>
        <taxon>Pseudomonadati</taxon>
        <taxon>Pseudomonadota</taxon>
        <taxon>Gammaproteobacteria</taxon>
        <taxon>Pseudomonadales</taxon>
        <taxon>Pseudomonadaceae</taxon>
        <taxon>Pseudomonas</taxon>
        <taxon>Pseudomonas amygdali</taxon>
    </lineage>
</organism>
<feature type="domain" description="Multidrug resistance protein MdtA-like barrel-sandwich hybrid" evidence="3">
    <location>
        <begin position="61"/>
        <end position="253"/>
    </location>
</feature>
<evidence type="ECO:0000313" key="4">
    <source>
        <dbReference type="EMBL" id="KPC17592.1"/>
    </source>
</evidence>
<dbReference type="InterPro" id="IPR050739">
    <property type="entry name" value="MFP"/>
</dbReference>
<dbReference type="Gene3D" id="2.40.50.100">
    <property type="match status" value="1"/>
</dbReference>
<dbReference type="Pfam" id="PF25917">
    <property type="entry name" value="BSH_RND"/>
    <property type="match status" value="1"/>
</dbReference>
<evidence type="ECO:0000256" key="2">
    <source>
        <dbReference type="SAM" id="Coils"/>
    </source>
</evidence>
<comment type="similarity">
    <text evidence="1">Belongs to the membrane fusion protein (MFP) (TC 8.A.1) family.</text>
</comment>
<sequence>MNTPATTQAVIDAPAKKSKRPLLICFSLLALAIATTSSAYWMQVGRYLQSTDDAFLKADSTTVAPRVSGYVTEVLVNDNQYVEAGSVIAKLDARPYRAAYDQSLASVASKQASVEKIQASLTQQAQNIKQAQALVQSAKADADHAAHEYSRHAPLVARNIESGESLADLKKTRDSSAAELVADQAAAHSAQLQVSVLQADLAQAKADLLEAQANAEQARISLTDTEIQSPISGRVGDKSVRVGAYVQSGTRMLTLVPTNKIYAVANFKETQIGKMRIGQPVSVNVDALPGQPITGVIDSFSPGTGSDFALLPSQNATGNFTKIVQRVPVKIRLQVSREIQARLTSGMSIDVEVDTHELPEVSQAVAAQ</sequence>
<evidence type="ECO:0000256" key="1">
    <source>
        <dbReference type="ARBA" id="ARBA00009477"/>
    </source>
</evidence>
<feature type="coiled-coil region" evidence="2">
    <location>
        <begin position="187"/>
        <end position="228"/>
    </location>
</feature>
<dbReference type="SUPFAM" id="SSF111369">
    <property type="entry name" value="HlyD-like secretion proteins"/>
    <property type="match status" value="2"/>
</dbReference>
<dbReference type="EMBL" id="LGLK01000057">
    <property type="protein sequence ID" value="KPC17592.1"/>
    <property type="molecule type" value="Genomic_DNA"/>
</dbReference>
<proteinExistence type="inferred from homology"/>
<gene>
    <name evidence="4" type="ORF">AC499_0794</name>
</gene>
<dbReference type="PANTHER" id="PTHR30386">
    <property type="entry name" value="MEMBRANE FUSION SUBUNIT OF EMRAB-TOLC MULTIDRUG EFFLUX PUMP"/>
    <property type="match status" value="1"/>
</dbReference>
<reference evidence="4 5" key="1">
    <citation type="submission" date="2015-10" db="EMBL/GenBank/DDBJ databases">
        <title>Comparative genomics and high-throughput reverse genetic screens identify a new phytobacterial MAMP and an Arabidopsis receptor required for immune elicitation.</title>
        <authorList>
            <person name="Mott G.A."/>
            <person name="Thakur S."/>
            <person name="Wang P.W."/>
            <person name="Desveaux D."/>
            <person name="Guttman D.S."/>
        </authorList>
    </citation>
    <scope>NUCLEOTIDE SEQUENCE [LARGE SCALE GENOMIC DNA]</scope>
    <source>
        <strain evidence="4 5">107</strain>
    </source>
</reference>
<dbReference type="InterPro" id="IPR058625">
    <property type="entry name" value="MdtA-like_BSH"/>
</dbReference>
<keyword evidence="2" id="KW-0175">Coiled coil</keyword>
<evidence type="ECO:0000259" key="3">
    <source>
        <dbReference type="Pfam" id="PF25917"/>
    </source>
</evidence>
<comment type="caution">
    <text evidence="4">The sequence shown here is derived from an EMBL/GenBank/DDBJ whole genome shotgun (WGS) entry which is preliminary data.</text>
</comment>
<dbReference type="PRINTS" id="PR01490">
    <property type="entry name" value="RTXTOXIND"/>
</dbReference>
<dbReference type="PANTHER" id="PTHR30386:SF24">
    <property type="entry name" value="MULTIDRUG RESISTANCE EFFLUX PUMP"/>
    <property type="match status" value="1"/>
</dbReference>
<dbReference type="Proteomes" id="UP000037943">
    <property type="component" value="Unassembled WGS sequence"/>
</dbReference>
<dbReference type="RefSeq" id="WP_044298967.1">
    <property type="nucleotide sequence ID" value="NZ_LGLK01000057.1"/>
</dbReference>
<protein>
    <submittedName>
        <fullName evidence="4">Multidrug resistance protein A</fullName>
    </submittedName>
</protein>
<accession>A0ABR5KSN3</accession>
<name>A0ABR5KSN3_PSEAV</name>